<feature type="signal peptide" evidence="13">
    <location>
        <begin position="1"/>
        <end position="25"/>
    </location>
</feature>
<dbReference type="GO" id="GO:0005886">
    <property type="term" value="C:plasma membrane"/>
    <property type="evidence" value="ECO:0007669"/>
    <property type="project" value="UniProtKB-SubCell"/>
</dbReference>
<evidence type="ECO:0000256" key="10">
    <source>
        <dbReference type="ARBA" id="ARBA00023170"/>
    </source>
</evidence>
<dbReference type="EMBL" id="QZWG01000016">
    <property type="protein sequence ID" value="RZB61466.1"/>
    <property type="molecule type" value="Genomic_DNA"/>
</dbReference>
<evidence type="ECO:0000256" key="2">
    <source>
        <dbReference type="ARBA" id="ARBA00009592"/>
    </source>
</evidence>
<dbReference type="PANTHER" id="PTHR48063">
    <property type="entry name" value="LRR RECEPTOR-LIKE KINASE"/>
    <property type="match status" value="1"/>
</dbReference>
<evidence type="ECO:0000256" key="11">
    <source>
        <dbReference type="ARBA" id="ARBA00023180"/>
    </source>
</evidence>
<keyword evidence="4" id="KW-0433">Leucine-rich repeat</keyword>
<feature type="domain" description="Disease resistance R13L4/SHOC-2-like LRR" evidence="15">
    <location>
        <begin position="105"/>
        <end position="245"/>
    </location>
</feature>
<dbReference type="FunFam" id="3.80.10.10:FF:001347">
    <property type="entry name" value="LRR receptor-like serine/threonine-protein kinase GSO2"/>
    <property type="match status" value="1"/>
</dbReference>
<name>A0A445GJR4_GLYSO</name>
<keyword evidence="11" id="KW-0325">Glycoprotein</keyword>
<keyword evidence="10 16" id="KW-0675">Receptor</keyword>
<evidence type="ECO:0000256" key="7">
    <source>
        <dbReference type="ARBA" id="ARBA00022737"/>
    </source>
</evidence>
<dbReference type="InterPro" id="IPR032675">
    <property type="entry name" value="LRR_dom_sf"/>
</dbReference>
<dbReference type="Pfam" id="PF08263">
    <property type="entry name" value="LRRNT_2"/>
    <property type="match status" value="1"/>
</dbReference>
<dbReference type="Gene3D" id="3.80.10.10">
    <property type="entry name" value="Ribonuclease Inhibitor"/>
    <property type="match status" value="4"/>
</dbReference>
<dbReference type="Pfam" id="PF13855">
    <property type="entry name" value="LRR_8"/>
    <property type="match status" value="1"/>
</dbReference>
<keyword evidence="8 12" id="KW-1133">Transmembrane helix</keyword>
<dbReference type="InterPro" id="IPR046956">
    <property type="entry name" value="RLP23-like"/>
</dbReference>
<dbReference type="InterPro" id="IPR055414">
    <property type="entry name" value="LRR_R13L4/SHOC2-like"/>
</dbReference>
<dbReference type="PANTHER" id="PTHR48063:SF98">
    <property type="entry name" value="LRR RECEPTOR-LIKE SERINE_THREONINE-PROTEIN KINASE FLS2"/>
    <property type="match status" value="1"/>
</dbReference>
<dbReference type="AlphaFoldDB" id="A0A445GJR4"/>
<dbReference type="FunFam" id="3.80.10.10:FF:000095">
    <property type="entry name" value="LRR receptor-like serine/threonine-protein kinase GSO1"/>
    <property type="match status" value="1"/>
</dbReference>
<keyword evidence="9 12" id="KW-0472">Membrane</keyword>
<dbReference type="Pfam" id="PF00560">
    <property type="entry name" value="LRR_1"/>
    <property type="match status" value="6"/>
</dbReference>
<evidence type="ECO:0000259" key="14">
    <source>
        <dbReference type="Pfam" id="PF08263"/>
    </source>
</evidence>
<dbReference type="SMART" id="SM00369">
    <property type="entry name" value="LRR_TYP"/>
    <property type="match status" value="11"/>
</dbReference>
<dbReference type="InterPro" id="IPR013210">
    <property type="entry name" value="LRR_N_plant-typ"/>
</dbReference>
<protein>
    <submittedName>
        <fullName evidence="16">Receptor-like protein EIX2</fullName>
    </submittedName>
</protein>
<evidence type="ECO:0000256" key="13">
    <source>
        <dbReference type="SAM" id="SignalP"/>
    </source>
</evidence>
<dbReference type="Proteomes" id="UP000289340">
    <property type="component" value="Chromosome 16"/>
</dbReference>
<evidence type="ECO:0000313" key="16">
    <source>
        <dbReference type="EMBL" id="RZB61466.1"/>
    </source>
</evidence>
<feature type="chain" id="PRO_5019298172" evidence="13">
    <location>
        <begin position="26"/>
        <end position="1022"/>
    </location>
</feature>
<evidence type="ECO:0000256" key="8">
    <source>
        <dbReference type="ARBA" id="ARBA00022989"/>
    </source>
</evidence>
<dbReference type="PRINTS" id="PR00019">
    <property type="entry name" value="LEURICHRPT"/>
</dbReference>
<organism evidence="16 17">
    <name type="scientific">Glycine soja</name>
    <name type="common">Wild soybean</name>
    <dbReference type="NCBI Taxonomy" id="3848"/>
    <lineage>
        <taxon>Eukaryota</taxon>
        <taxon>Viridiplantae</taxon>
        <taxon>Streptophyta</taxon>
        <taxon>Embryophyta</taxon>
        <taxon>Tracheophyta</taxon>
        <taxon>Spermatophyta</taxon>
        <taxon>Magnoliopsida</taxon>
        <taxon>eudicotyledons</taxon>
        <taxon>Gunneridae</taxon>
        <taxon>Pentapetalae</taxon>
        <taxon>rosids</taxon>
        <taxon>fabids</taxon>
        <taxon>Fabales</taxon>
        <taxon>Fabaceae</taxon>
        <taxon>Papilionoideae</taxon>
        <taxon>50 kb inversion clade</taxon>
        <taxon>NPAAA clade</taxon>
        <taxon>indigoferoid/millettioid clade</taxon>
        <taxon>Phaseoleae</taxon>
        <taxon>Glycine</taxon>
        <taxon>Glycine subgen. Soja</taxon>
    </lineage>
</organism>
<gene>
    <name evidence="16" type="ORF">D0Y65_043972</name>
</gene>
<evidence type="ECO:0000256" key="5">
    <source>
        <dbReference type="ARBA" id="ARBA00022692"/>
    </source>
</evidence>
<keyword evidence="6 13" id="KW-0732">Signal</keyword>
<comment type="caution">
    <text evidence="16">The sequence shown here is derived from an EMBL/GenBank/DDBJ whole genome shotgun (WGS) entry which is preliminary data.</text>
</comment>
<keyword evidence="17" id="KW-1185">Reference proteome</keyword>
<evidence type="ECO:0000256" key="9">
    <source>
        <dbReference type="ARBA" id="ARBA00023136"/>
    </source>
</evidence>
<dbReference type="SMART" id="SM00365">
    <property type="entry name" value="LRR_SD22"/>
    <property type="match status" value="6"/>
</dbReference>
<keyword evidence="3" id="KW-1003">Cell membrane</keyword>
<reference evidence="16 17" key="1">
    <citation type="submission" date="2018-09" db="EMBL/GenBank/DDBJ databases">
        <title>A high-quality reference genome of wild soybean provides a powerful tool to mine soybean genomes.</title>
        <authorList>
            <person name="Xie M."/>
            <person name="Chung C.Y.L."/>
            <person name="Li M.-W."/>
            <person name="Wong F.-L."/>
            <person name="Chan T.-F."/>
            <person name="Lam H.-M."/>
        </authorList>
    </citation>
    <scope>NUCLEOTIDE SEQUENCE [LARGE SCALE GENOMIC DNA]</scope>
    <source>
        <strain evidence="17">cv. W05</strain>
        <tissue evidence="16">Hypocotyl of etiolated seedlings</tissue>
    </source>
</reference>
<dbReference type="GO" id="GO:0006952">
    <property type="term" value="P:defense response"/>
    <property type="evidence" value="ECO:0007669"/>
    <property type="project" value="UniProtKB-ARBA"/>
</dbReference>
<keyword evidence="5 12" id="KW-0812">Transmembrane</keyword>
<dbReference type="FunFam" id="3.80.10.10:FF:000111">
    <property type="entry name" value="LRR receptor-like serine/threonine-protein kinase ERECTA"/>
    <property type="match status" value="1"/>
</dbReference>
<dbReference type="GO" id="GO:0051707">
    <property type="term" value="P:response to other organism"/>
    <property type="evidence" value="ECO:0007669"/>
    <property type="project" value="UniProtKB-ARBA"/>
</dbReference>
<feature type="domain" description="Disease resistance R13L4/SHOC-2-like LRR" evidence="15">
    <location>
        <begin position="251"/>
        <end position="401"/>
    </location>
</feature>
<keyword evidence="7" id="KW-0677">Repeat</keyword>
<proteinExistence type="inferred from homology"/>
<dbReference type="FunFam" id="3.80.10.10:FF:000275">
    <property type="entry name" value="Leucine-rich repeat receptor-like protein kinase"/>
    <property type="match status" value="1"/>
</dbReference>
<dbReference type="PROSITE" id="PS51450">
    <property type="entry name" value="LRR"/>
    <property type="match status" value="1"/>
</dbReference>
<evidence type="ECO:0000313" key="17">
    <source>
        <dbReference type="Proteomes" id="UP000289340"/>
    </source>
</evidence>
<evidence type="ECO:0000256" key="6">
    <source>
        <dbReference type="ARBA" id="ARBA00022729"/>
    </source>
</evidence>
<feature type="domain" description="Leucine-rich repeat-containing N-terminal plant-type" evidence="14">
    <location>
        <begin position="39"/>
        <end position="80"/>
    </location>
</feature>
<dbReference type="Pfam" id="PF23598">
    <property type="entry name" value="LRR_14"/>
    <property type="match status" value="2"/>
</dbReference>
<dbReference type="FunFam" id="3.80.10.10:FF:000453">
    <property type="entry name" value="Leucine-rich receptor-like protein kinase family protein"/>
    <property type="match status" value="1"/>
</dbReference>
<evidence type="ECO:0000256" key="3">
    <source>
        <dbReference type="ARBA" id="ARBA00022475"/>
    </source>
</evidence>
<dbReference type="InterPro" id="IPR003591">
    <property type="entry name" value="Leu-rich_rpt_typical-subtyp"/>
</dbReference>
<comment type="subcellular location">
    <subcellularLocation>
        <location evidence="1">Cell membrane</location>
        <topology evidence="1">Single-pass type I membrane protein</topology>
    </subcellularLocation>
</comment>
<evidence type="ECO:0000256" key="1">
    <source>
        <dbReference type="ARBA" id="ARBA00004251"/>
    </source>
</evidence>
<sequence>MGGYFVKILFALLVCFLHTEISILGLNSTSEISRVKCIESERQALLNFKRGLVNDSGMLSTWRDDENNRDCCKWKGLQCNNETGHVSKLDLHGHYPQRLSGVINISSLIDLQNIEYLNLSNNDFEGSYIPKFMGSFTNLKYLDLSWSRFGGRIPYELGNLSKLEYLDLKWNSLDGAIPSQLGKLTSLQHLDLSLNSLSGEIPSEVGVLTGLQHLDLSRNSLHGEIPSEVGKLTSLRHLDLSFNSFRGEIHSEVGMLTSLQHLDLSGNSLLGEIPSEVGKLTALRYLDLSYNVAIHGEIPYHFKNLSQLQYLCLRGLNLSGPIPFRAGNLPILHTLRLEGNFDLKINDAQWLSSLSFLTTLGLTSLHNLGSSRYWQQMIGELITNLRELSLVDCNLTDESVVLSASIQNSSSPLVTLNLNDNSLEGPIPNLSNFTSLRALHLSNNRLTGEIPKSIGLLHELESLHLQDNYLEGDINEWHLTNLSKLEELDLTDNSLSLKFGTTWVPPFQLYNLGLASCKLGPSFPSWLQTQSHLGFLDISDAGIDDFVPDWFWNKLQSISLMNMSYNTLKGTIPNFPIKLTDDYKLIILNSNQLEGEIPAFLSHAYALDFSNNKISGLNTFLCGKRASTNLHTLDLSSNRIMGQLPNCWEHLNTLEFLDLSNNKLSGKIPQSMGTLVNLEALVLRHNNFIGDLPFTLKNCTRLDILDLSENLLSGPIPSWIGQSLQQLQILSLRVNHFNGSVPVHLCYLRQIHILDLSRNNLSKGIPTCLRNFTAMMESRVITSQIVRGRRISSRSISPLIYDSNVLLMWKGQDHMYWNPENLLKSIDLSSNDLTGEVPKELGYLLGLVSLNLSRNNLHGQIPSEIGNLNSLEFLDLSRNHISGKIPSTLSKIDRLAVLDLSNNDLNGRIPWGRQLQTFDGSSFEGNTNLCGQQLNKSCPGDKPIGTPEGEAVDGEDEDSIFYGALYMSLGLGFFTGFWGLLGPILLWKPWRIAYQRFLIRLTDYILLMVEVNMAKCHMWFKG</sequence>
<accession>A0A445GJR4</accession>
<comment type="similarity">
    <text evidence="2">Belongs to the RLP family.</text>
</comment>
<evidence type="ECO:0000259" key="15">
    <source>
        <dbReference type="Pfam" id="PF23598"/>
    </source>
</evidence>
<dbReference type="Gramene" id="XM_028350689.1">
    <property type="protein sequence ID" value="XP_028206490.1"/>
    <property type="gene ID" value="LOC114389998"/>
</dbReference>
<evidence type="ECO:0000256" key="12">
    <source>
        <dbReference type="SAM" id="Phobius"/>
    </source>
</evidence>
<dbReference type="GO" id="GO:0009791">
    <property type="term" value="P:post-embryonic development"/>
    <property type="evidence" value="ECO:0007669"/>
    <property type="project" value="UniProtKB-ARBA"/>
</dbReference>
<dbReference type="SUPFAM" id="SSF52058">
    <property type="entry name" value="L domain-like"/>
    <property type="match status" value="3"/>
</dbReference>
<dbReference type="InterPro" id="IPR001611">
    <property type="entry name" value="Leu-rich_rpt"/>
</dbReference>
<feature type="transmembrane region" description="Helical" evidence="12">
    <location>
        <begin position="960"/>
        <end position="987"/>
    </location>
</feature>
<evidence type="ECO:0000256" key="4">
    <source>
        <dbReference type="ARBA" id="ARBA00022614"/>
    </source>
</evidence>